<dbReference type="InterPro" id="IPR036869">
    <property type="entry name" value="J_dom_sf"/>
</dbReference>
<dbReference type="InterPro" id="IPR018253">
    <property type="entry name" value="DnaJ_domain_CS"/>
</dbReference>
<proteinExistence type="predicted"/>
<dbReference type="VEuPathDB" id="ToxoDB:LOC34620332"/>
<dbReference type="PROSITE" id="PS00636">
    <property type="entry name" value="DNAJ_1"/>
    <property type="match status" value="1"/>
</dbReference>
<name>A0A1D3D9X5_9EIME</name>
<dbReference type="SUPFAM" id="SSF46565">
    <property type="entry name" value="Chaperone J-domain"/>
    <property type="match status" value="1"/>
</dbReference>
<comment type="caution">
    <text evidence="1">The sequence shown here is derived from an EMBL/GenBank/DDBJ whole genome shotgun (WGS) entry which is preliminary data.</text>
</comment>
<accession>A0A1D3D9X5</accession>
<protein>
    <submittedName>
        <fullName evidence="1">Charged multivesicular body protein</fullName>
    </submittedName>
</protein>
<dbReference type="Proteomes" id="UP000095192">
    <property type="component" value="Unassembled WGS sequence"/>
</dbReference>
<gene>
    <name evidence="1" type="ORF">cyc_03673</name>
</gene>
<organism evidence="1 2">
    <name type="scientific">Cyclospora cayetanensis</name>
    <dbReference type="NCBI Taxonomy" id="88456"/>
    <lineage>
        <taxon>Eukaryota</taxon>
        <taxon>Sar</taxon>
        <taxon>Alveolata</taxon>
        <taxon>Apicomplexa</taxon>
        <taxon>Conoidasida</taxon>
        <taxon>Coccidia</taxon>
        <taxon>Eucoccidiorida</taxon>
        <taxon>Eimeriorina</taxon>
        <taxon>Eimeriidae</taxon>
        <taxon>Cyclospora</taxon>
    </lineage>
</organism>
<dbReference type="InParanoid" id="A0A1D3D9X5"/>
<dbReference type="EMBL" id="JROU02000147">
    <property type="protein sequence ID" value="OEH80249.1"/>
    <property type="molecule type" value="Genomic_DNA"/>
</dbReference>
<dbReference type="AlphaFoldDB" id="A0A1D3D9X5"/>
<evidence type="ECO:0000313" key="2">
    <source>
        <dbReference type="Proteomes" id="UP000095192"/>
    </source>
</evidence>
<dbReference type="FunCoup" id="A0A1D3D9X5">
    <property type="interactions" value="447"/>
</dbReference>
<sequence length="281" mass="31347">MGTQHSVLPVILDLRIKARELKRQSDRCYRESLQEREKIRRALLRHNQEGARPKPQLPEEDDAAPLRAPLCAIFQLTTKIHSVASGLSGALRKLDSSASLREIELFSKLFDDLDVRSDSVSSLLDASTSSAMPTQQVDKVLLEVAQAYRIPLEDHAEAADALVATHKEQMSRQQETGVHEGEKEAHEEPFVIINAAYEMLRNETHRKLFDRRGSGDGGRFVRRGHNTGILGRTAAAATTVLDMMNLFAQGYSFGEEEDTPVGQSDSGFAFEWDLFDMASII</sequence>
<evidence type="ECO:0000313" key="1">
    <source>
        <dbReference type="EMBL" id="OEH80249.1"/>
    </source>
</evidence>
<reference evidence="1 2" key="1">
    <citation type="journal article" date="2016" name="BMC Genomics">
        <title>Comparative genomics reveals Cyclospora cayetanensis possesses coccidia-like metabolism and invasion components but unique surface antigens.</title>
        <authorList>
            <person name="Liu S."/>
            <person name="Wang L."/>
            <person name="Zheng H."/>
            <person name="Xu Z."/>
            <person name="Roellig D.M."/>
            <person name="Li N."/>
            <person name="Frace M.A."/>
            <person name="Tang K."/>
            <person name="Arrowood M.J."/>
            <person name="Moss D.M."/>
            <person name="Zhang L."/>
            <person name="Feng Y."/>
            <person name="Xiao L."/>
        </authorList>
    </citation>
    <scope>NUCLEOTIDE SEQUENCE [LARGE SCALE GENOMIC DNA]</scope>
    <source>
        <strain evidence="1 2">CHN_HEN01</strain>
    </source>
</reference>
<dbReference type="VEuPathDB" id="ToxoDB:cyc_03673"/>
<keyword evidence="2" id="KW-1185">Reference proteome</keyword>